<keyword evidence="11" id="KW-1185">Reference proteome</keyword>
<dbReference type="Gene3D" id="3.30.230.10">
    <property type="match status" value="1"/>
</dbReference>
<keyword evidence="3" id="KW-0809">Transit peptide</keyword>
<sequence>MAVLRELVVFPSKCLRGVRSYFLSAPLFQNGFLKLNESVSKDGHALDLEQSDTKKISKAMKSYMERAKIHDNFIKQQLHEYNIGKRHLANMMGKDPEFFTQADVDEAIRYLFPSGLFDPRARPMMKHPDEIYPKRKAAEFDVNGRPYHSLFYTSKPNYYTLMHDLAVKFKQLDRHEDKIISRGIQDQKPTELFLFGSEWIPKQKVENVLLETLTDAQYENLIKTFERFSQHPYSALEKDFIMQFRRQLAAQVEIQQVPELMRDESGRPYMTYNTRRKTSNAAVKVIGQGTGVISINGNDIHFFQREQDKKQIIFPLQFSDMLGKVDVVATVDGCGTSAQSGAIRLGISMCLRSFVNAETIERMRLAGLLSFDPRTRERKKPGQAGAREKFTWKKR</sequence>
<dbReference type="InterPro" id="IPR014721">
    <property type="entry name" value="Ribsml_uS5_D2-typ_fold_subgr"/>
</dbReference>
<accession>A0AAD5L1U7</accession>
<comment type="similarity">
    <text evidence="2">Belongs to the universal ribosomal protein uS9 family.</text>
</comment>
<dbReference type="AlphaFoldDB" id="A0AAD5L1U7"/>
<feature type="region of interest" description="Disordered" evidence="9">
    <location>
        <begin position="376"/>
        <end position="395"/>
    </location>
</feature>
<dbReference type="Pfam" id="PF00380">
    <property type="entry name" value="Ribosomal_S9"/>
    <property type="match status" value="1"/>
</dbReference>
<keyword evidence="6" id="KW-0687">Ribonucleoprotein</keyword>
<dbReference type="FunFam" id="3.30.230.10:FF:000035">
    <property type="entry name" value="28S ribosomal protein S9, mitochondrial"/>
    <property type="match status" value="1"/>
</dbReference>
<dbReference type="GO" id="GO:0003735">
    <property type="term" value="F:structural constituent of ribosome"/>
    <property type="evidence" value="ECO:0007669"/>
    <property type="project" value="InterPro"/>
</dbReference>
<evidence type="ECO:0000256" key="8">
    <source>
        <dbReference type="ARBA" id="ARBA00076042"/>
    </source>
</evidence>
<proteinExistence type="inferred from homology"/>
<evidence type="ECO:0000256" key="2">
    <source>
        <dbReference type="ARBA" id="ARBA00005251"/>
    </source>
</evidence>
<dbReference type="InterPro" id="IPR000754">
    <property type="entry name" value="Ribosomal_uS9"/>
</dbReference>
<protein>
    <recommendedName>
        <fullName evidence="7">Small ribosomal subunit protein uS9m</fullName>
    </recommendedName>
    <alternativeName>
        <fullName evidence="8">28S ribosomal protein S9, mitochondrial</fullName>
    </alternativeName>
</protein>
<keyword evidence="5" id="KW-0496">Mitochondrion</keyword>
<evidence type="ECO:0000256" key="4">
    <source>
        <dbReference type="ARBA" id="ARBA00022980"/>
    </source>
</evidence>
<comment type="subcellular location">
    <subcellularLocation>
        <location evidence="1">Mitochondrion</location>
    </subcellularLocation>
</comment>
<dbReference type="GO" id="GO:0003723">
    <property type="term" value="F:RNA binding"/>
    <property type="evidence" value="ECO:0007669"/>
    <property type="project" value="TreeGrafter"/>
</dbReference>
<dbReference type="InterPro" id="IPR020568">
    <property type="entry name" value="Ribosomal_Su5_D2-typ_SF"/>
</dbReference>
<dbReference type="GO" id="GO:0005743">
    <property type="term" value="C:mitochondrial inner membrane"/>
    <property type="evidence" value="ECO:0007669"/>
    <property type="project" value="UniProtKB-ARBA"/>
</dbReference>
<evidence type="ECO:0000256" key="1">
    <source>
        <dbReference type="ARBA" id="ARBA00004173"/>
    </source>
</evidence>
<comment type="caution">
    <text evidence="10">The sequence shown here is derived from an EMBL/GenBank/DDBJ whole genome shotgun (WGS) entry which is preliminary data.</text>
</comment>
<evidence type="ECO:0000256" key="6">
    <source>
        <dbReference type="ARBA" id="ARBA00023274"/>
    </source>
</evidence>
<evidence type="ECO:0000256" key="5">
    <source>
        <dbReference type="ARBA" id="ARBA00023128"/>
    </source>
</evidence>
<dbReference type="SUPFAM" id="SSF54211">
    <property type="entry name" value="Ribosomal protein S5 domain 2-like"/>
    <property type="match status" value="1"/>
</dbReference>
<evidence type="ECO:0000256" key="9">
    <source>
        <dbReference type="SAM" id="MobiDB-lite"/>
    </source>
</evidence>
<evidence type="ECO:0000313" key="11">
    <source>
        <dbReference type="Proteomes" id="UP000820818"/>
    </source>
</evidence>
<reference evidence="10 11" key="1">
    <citation type="submission" date="2022-05" db="EMBL/GenBank/DDBJ databases">
        <title>A multi-omics perspective on studying reproductive biology in Daphnia sinensis.</title>
        <authorList>
            <person name="Jia J."/>
        </authorList>
    </citation>
    <scope>NUCLEOTIDE SEQUENCE [LARGE SCALE GENOMIC DNA]</scope>
    <source>
        <strain evidence="10 11">WSL</strain>
    </source>
</reference>
<name>A0AAD5L1U7_9CRUS</name>
<feature type="compositionally biased region" description="Basic and acidic residues" evidence="9">
    <location>
        <begin position="386"/>
        <end position="395"/>
    </location>
</feature>
<evidence type="ECO:0000313" key="10">
    <source>
        <dbReference type="EMBL" id="KAI9554456.1"/>
    </source>
</evidence>
<dbReference type="PANTHER" id="PTHR21569:SF1">
    <property type="entry name" value="SMALL RIBOSOMAL SUBUNIT PROTEIN US9M"/>
    <property type="match status" value="1"/>
</dbReference>
<evidence type="ECO:0000256" key="3">
    <source>
        <dbReference type="ARBA" id="ARBA00022946"/>
    </source>
</evidence>
<dbReference type="GO" id="GO:0006412">
    <property type="term" value="P:translation"/>
    <property type="evidence" value="ECO:0007669"/>
    <property type="project" value="InterPro"/>
</dbReference>
<evidence type="ECO:0000256" key="7">
    <source>
        <dbReference type="ARBA" id="ARBA00039318"/>
    </source>
</evidence>
<keyword evidence="4" id="KW-0689">Ribosomal protein</keyword>
<dbReference type="EMBL" id="WJBH02000008">
    <property type="protein sequence ID" value="KAI9554456.1"/>
    <property type="molecule type" value="Genomic_DNA"/>
</dbReference>
<gene>
    <name evidence="10" type="ORF">GHT06_019729</name>
</gene>
<dbReference type="PANTHER" id="PTHR21569">
    <property type="entry name" value="RIBOSOMAL PROTEIN S9"/>
    <property type="match status" value="1"/>
</dbReference>
<organism evidence="10 11">
    <name type="scientific">Daphnia sinensis</name>
    <dbReference type="NCBI Taxonomy" id="1820382"/>
    <lineage>
        <taxon>Eukaryota</taxon>
        <taxon>Metazoa</taxon>
        <taxon>Ecdysozoa</taxon>
        <taxon>Arthropoda</taxon>
        <taxon>Crustacea</taxon>
        <taxon>Branchiopoda</taxon>
        <taxon>Diplostraca</taxon>
        <taxon>Cladocera</taxon>
        <taxon>Anomopoda</taxon>
        <taxon>Daphniidae</taxon>
        <taxon>Daphnia</taxon>
        <taxon>Daphnia similis group</taxon>
    </lineage>
</organism>
<dbReference type="GO" id="GO:0005763">
    <property type="term" value="C:mitochondrial small ribosomal subunit"/>
    <property type="evidence" value="ECO:0007669"/>
    <property type="project" value="TreeGrafter"/>
</dbReference>
<dbReference type="Proteomes" id="UP000820818">
    <property type="component" value="Linkage Group LG8"/>
</dbReference>